<reference evidence="4" key="1">
    <citation type="submission" date="2016-11" db="EMBL/GenBank/DDBJ databases">
        <authorList>
            <person name="Varghese N."/>
            <person name="Submissions S."/>
        </authorList>
    </citation>
    <scope>NUCLEOTIDE SEQUENCE [LARGE SCALE GENOMIC DNA]</scope>
    <source>
        <strain evidence="4">DSM 3071</strain>
    </source>
</reference>
<dbReference type="Pfam" id="PF13173">
    <property type="entry name" value="AAA_14"/>
    <property type="match status" value="1"/>
</dbReference>
<organism evidence="3 4">
    <name type="scientific">Butyrivibrio fibrisolvens DSM 3071</name>
    <dbReference type="NCBI Taxonomy" id="1121131"/>
    <lineage>
        <taxon>Bacteria</taxon>
        <taxon>Bacillati</taxon>
        <taxon>Bacillota</taxon>
        <taxon>Clostridia</taxon>
        <taxon>Lachnospirales</taxon>
        <taxon>Lachnospiraceae</taxon>
        <taxon>Butyrivibrio</taxon>
    </lineage>
</organism>
<accession>A0A1M6BJW1</accession>
<dbReference type="STRING" id="1121131.SAMN02745229_03174"/>
<evidence type="ECO:0000259" key="2">
    <source>
        <dbReference type="Pfam" id="PF13635"/>
    </source>
</evidence>
<dbReference type="EMBL" id="FQXK01000031">
    <property type="protein sequence ID" value="SHI49070.1"/>
    <property type="molecule type" value="Genomic_DNA"/>
</dbReference>
<evidence type="ECO:0000313" key="4">
    <source>
        <dbReference type="Proteomes" id="UP000184278"/>
    </source>
</evidence>
<dbReference type="OrthoDB" id="9801684at2"/>
<feature type="domain" description="DUF4143" evidence="2">
    <location>
        <begin position="196"/>
        <end position="369"/>
    </location>
</feature>
<keyword evidence="4" id="KW-1185">Reference proteome</keyword>
<evidence type="ECO:0000313" key="3">
    <source>
        <dbReference type="EMBL" id="SHI49070.1"/>
    </source>
</evidence>
<dbReference type="GeneID" id="89511760"/>
<dbReference type="AlphaFoldDB" id="A0A1M6BJW1"/>
<feature type="domain" description="AAA" evidence="1">
    <location>
        <begin position="20"/>
        <end position="136"/>
    </location>
</feature>
<sequence length="419" mass="47964">MEYIKRAIEDVIEHSAQTFKCTLITGARQTGKSTLVKHLFADVKRVSFDDPFVEEQAKTNPEMFMSLNEPPVFFDEIQYVPSLFRYIKQTSDNNESKGLFYLSGSQPFKLMELASDSLAGRVAIIELPPLSLREILKSNFSKPFLPTMEYVQERNKDAVKPDNIWKIIHRGGYPEMQDPDMDWAMYFSSYVKTYLERDVRELASVQDLDAFRRFMIACAARTGQMLNYSNIADEVGKDANTIKNWVSILEASGIIYILEPYANSALKRAIKTPKMYFRDTGLAAYLTRWLTPETLASGAMSGEFFETFVISEILKSYSNKGLDYRYFVSYYRGKDKKKIKKNGEVSQEEAEIDFIIEQDGILYPIEIKQSSNVSADMTSAFQILDKIPEKKRGTGAVICMCSMPGALRDNILQIPFWFI</sequence>
<dbReference type="PANTHER" id="PTHR43566">
    <property type="entry name" value="CONSERVED PROTEIN"/>
    <property type="match status" value="1"/>
</dbReference>
<dbReference type="InterPro" id="IPR025420">
    <property type="entry name" value="DUF4143"/>
</dbReference>
<dbReference type="PANTHER" id="PTHR43566:SF2">
    <property type="entry name" value="DUF4143 DOMAIN-CONTAINING PROTEIN"/>
    <property type="match status" value="1"/>
</dbReference>
<dbReference type="SUPFAM" id="SSF52540">
    <property type="entry name" value="P-loop containing nucleoside triphosphate hydrolases"/>
    <property type="match status" value="1"/>
</dbReference>
<name>A0A1M6BJW1_BUTFI</name>
<protein>
    <recommendedName>
        <fullName evidence="5">AAA+ ATPase domain-containing protein</fullName>
    </recommendedName>
</protein>
<dbReference type="Proteomes" id="UP000184278">
    <property type="component" value="Unassembled WGS sequence"/>
</dbReference>
<evidence type="ECO:0000259" key="1">
    <source>
        <dbReference type="Pfam" id="PF13173"/>
    </source>
</evidence>
<dbReference type="Pfam" id="PF13635">
    <property type="entry name" value="DUF4143"/>
    <property type="match status" value="1"/>
</dbReference>
<dbReference type="InterPro" id="IPR041682">
    <property type="entry name" value="AAA_14"/>
</dbReference>
<dbReference type="RefSeq" id="WP_073389192.1">
    <property type="nucleotide sequence ID" value="NZ_FQXK01000031.1"/>
</dbReference>
<proteinExistence type="predicted"/>
<gene>
    <name evidence="3" type="ORF">SAMN02745229_03174</name>
</gene>
<evidence type="ECO:0008006" key="5">
    <source>
        <dbReference type="Google" id="ProtNLM"/>
    </source>
</evidence>
<dbReference type="InterPro" id="IPR027417">
    <property type="entry name" value="P-loop_NTPase"/>
</dbReference>